<name>A0A1W1X9S3_9NEIS</name>
<dbReference type="Pfam" id="PF01650">
    <property type="entry name" value="Peptidase_C13"/>
    <property type="match status" value="1"/>
</dbReference>
<dbReference type="RefSeq" id="WP_176216781.1">
    <property type="nucleotide sequence ID" value="NZ_FWXD01000004.1"/>
</dbReference>
<dbReference type="GO" id="GO:0008233">
    <property type="term" value="F:peptidase activity"/>
    <property type="evidence" value="ECO:0007669"/>
    <property type="project" value="InterPro"/>
</dbReference>
<dbReference type="EMBL" id="FWXD01000004">
    <property type="protein sequence ID" value="SMC20577.1"/>
    <property type="molecule type" value="Genomic_DNA"/>
</dbReference>
<dbReference type="STRING" id="1121001.SAMN02745857_01015"/>
<organism evidence="1 2">
    <name type="scientific">Andreprevotia lacus DSM 23236</name>
    <dbReference type="NCBI Taxonomy" id="1121001"/>
    <lineage>
        <taxon>Bacteria</taxon>
        <taxon>Pseudomonadati</taxon>
        <taxon>Pseudomonadota</taxon>
        <taxon>Betaproteobacteria</taxon>
        <taxon>Neisseriales</taxon>
        <taxon>Chitinibacteraceae</taxon>
        <taxon>Andreprevotia</taxon>
    </lineage>
</organism>
<dbReference type="AlphaFoldDB" id="A0A1W1X9S3"/>
<dbReference type="Proteomes" id="UP000192761">
    <property type="component" value="Unassembled WGS sequence"/>
</dbReference>
<keyword evidence="2" id="KW-1185">Reference proteome</keyword>
<dbReference type="GO" id="GO:0006508">
    <property type="term" value="P:proteolysis"/>
    <property type="evidence" value="ECO:0007669"/>
    <property type="project" value="InterPro"/>
</dbReference>
<proteinExistence type="predicted"/>
<accession>A0A1W1X9S3</accession>
<evidence type="ECO:0000313" key="1">
    <source>
        <dbReference type="EMBL" id="SMC20577.1"/>
    </source>
</evidence>
<reference evidence="1 2" key="1">
    <citation type="submission" date="2017-04" db="EMBL/GenBank/DDBJ databases">
        <authorList>
            <person name="Afonso C.L."/>
            <person name="Miller P.J."/>
            <person name="Scott M.A."/>
            <person name="Spackman E."/>
            <person name="Goraichik I."/>
            <person name="Dimitrov K.M."/>
            <person name="Suarez D.L."/>
            <person name="Swayne D.E."/>
        </authorList>
    </citation>
    <scope>NUCLEOTIDE SEQUENCE [LARGE SCALE GENOMIC DNA]</scope>
    <source>
        <strain evidence="1 2">DSM 23236</strain>
    </source>
</reference>
<gene>
    <name evidence="1" type="ORF">SAMN02745857_01015</name>
</gene>
<protein>
    <submittedName>
        <fullName evidence="1">Peptidase C13 family protein</fullName>
    </submittedName>
</protein>
<dbReference type="InterPro" id="IPR001096">
    <property type="entry name" value="Peptidase_C13"/>
</dbReference>
<evidence type="ECO:0000313" key="2">
    <source>
        <dbReference type="Proteomes" id="UP000192761"/>
    </source>
</evidence>
<dbReference type="PROSITE" id="PS51257">
    <property type="entry name" value="PROKAR_LIPOPROTEIN"/>
    <property type="match status" value="1"/>
</dbReference>
<sequence>MKYLPFACCLILAACTTVPPQTPIQSKALLEQQLATIAPSVPGRPATFLLVVAGYDQPVPFSSEMRLAAHQLGIAFDANRRTVLLSNARNDSTTLPQAMPDVLDDAIKGLAGKMNLQEDTLAIYMVSHGRYDGAFVLNRQGSPMSTISPAWLRATLNQAEIKWRVVFASACFAGVFDKALADDDTMVMTAADALHPSFGCSNDNQYTYFGRALLDKRDFAHPDWAAIYADTAE</sequence>
<dbReference type="Gene3D" id="3.40.50.1460">
    <property type="match status" value="1"/>
</dbReference>